<gene>
    <name evidence="1" type="ORF">CU102_12730</name>
</gene>
<reference evidence="2" key="1">
    <citation type="submission" date="2017-11" db="EMBL/GenBank/DDBJ databases">
        <authorList>
            <person name="Kuznetsova I."/>
            <person name="Sazanova A."/>
            <person name="Chirak E."/>
            <person name="Safronova V."/>
            <person name="Willems A."/>
        </authorList>
    </citation>
    <scope>NUCLEOTIDE SEQUENCE [LARGE SCALE GENOMIC DNA]</scope>
    <source>
        <strain evidence="2">STM 196</strain>
    </source>
</reference>
<evidence type="ECO:0000313" key="1">
    <source>
        <dbReference type="EMBL" id="PSH68619.1"/>
    </source>
</evidence>
<comment type="caution">
    <text evidence="1">The sequence shown here is derived from an EMBL/GenBank/DDBJ whole genome shotgun (WGS) entry which is preliminary data.</text>
</comment>
<evidence type="ECO:0008006" key="3">
    <source>
        <dbReference type="Google" id="ProtNLM"/>
    </source>
</evidence>
<evidence type="ECO:0000313" key="2">
    <source>
        <dbReference type="Proteomes" id="UP000241444"/>
    </source>
</evidence>
<proteinExistence type="predicted"/>
<sequence length="161" mass="17574">MAVSNVSFASQVEEWVRDTEKRMIAVFRTSASMVIAEMQLTNKQGGLNRIDLGTHLASLQVGINTPPQKAIKKAKDTTDRSFNMGAVDAIIAGAEIGDTIVASYGMAYSLRLEYGFEGTDSLGRSYHQPPYAFVRTAAQRWPQIVEKATEMAKARSAARNG</sequence>
<dbReference type="RefSeq" id="WP_106711473.1">
    <property type="nucleotide sequence ID" value="NZ_PGGO01000008.1"/>
</dbReference>
<dbReference type="Proteomes" id="UP000241444">
    <property type="component" value="Unassembled WGS sequence"/>
</dbReference>
<dbReference type="AlphaFoldDB" id="A0A2P7BQA1"/>
<dbReference type="EMBL" id="PGGO01000008">
    <property type="protein sequence ID" value="PSH68619.1"/>
    <property type="molecule type" value="Genomic_DNA"/>
</dbReference>
<name>A0A2P7BQA1_9HYPH</name>
<organism evidence="1 2">
    <name type="scientific">Phyllobacterium brassicacearum</name>
    <dbReference type="NCBI Taxonomy" id="314235"/>
    <lineage>
        <taxon>Bacteria</taxon>
        <taxon>Pseudomonadati</taxon>
        <taxon>Pseudomonadota</taxon>
        <taxon>Alphaproteobacteria</taxon>
        <taxon>Hyphomicrobiales</taxon>
        <taxon>Phyllobacteriaceae</taxon>
        <taxon>Phyllobacterium</taxon>
    </lineage>
</organism>
<protein>
    <recommendedName>
        <fullName evidence="3">HK97 gp10 family phage protein</fullName>
    </recommendedName>
</protein>
<keyword evidence="2" id="KW-1185">Reference proteome</keyword>
<accession>A0A2P7BQA1</accession>
<dbReference type="OrthoDB" id="982480at2"/>